<name>A0ABS1J655_9BACL</name>
<evidence type="ECO:0000313" key="3">
    <source>
        <dbReference type="Proteomes" id="UP000602284"/>
    </source>
</evidence>
<sequence length="534" mass="56737">VDNAGNKETAHSFEVKLDRTAPTTTATAPTDWSKDDVTVALTATDAQSGVAKTYYSVNGSDFVEGTSVALTQEGVNTITFYSVDVTGNTEKSQTLQVKLDKAAPTTTADAPTNWSNADVTVNFTATDAQSGVANTYYSVNGSDFAAGTSVTLSNEGTNVVSFYSVDNAGNAEKSQTVTVKLDKSAPTTTSDAATAWSNQDVTVHLTASDAQSGVAKTYYSINGGPSVEGTSFTLTKEGENTVTFYSVDQLGNAEKSQTITVKLDKTAPVTAASNVPTDWTQDDVTVNFTATDAASGVANTYYSINGAPYVAGNSVTVTQDGTITVSYYTVDTAGNQEAPKSLQVKIDHTPPTVTFNLNDEYAIGSFINLRNIVTFNDLQSNIVSKKVNIDGPFGIRTFEIHDNLFVLLPGEYKVTVTATDASGQSIHATKSFTAYIPVTVEVTPSVIKGNKGEFTVRTGLPSGFLTQGFDLNTITLNGVKALTSNNGYYQQAKNGQFKFERSNFDWSPGTQTLELRGYNNGFLIVGKTTVKVQK</sequence>
<keyword evidence="3" id="KW-1185">Reference proteome</keyword>
<feature type="non-terminal residue" evidence="2">
    <location>
        <position position="1"/>
    </location>
</feature>
<dbReference type="InterPro" id="IPR013783">
    <property type="entry name" value="Ig-like_fold"/>
</dbReference>
<dbReference type="Gene3D" id="3.30.1920.20">
    <property type="match status" value="4"/>
</dbReference>
<organism evidence="2 3">
    <name type="scientific">Tumebacillus amylolyticus</name>
    <dbReference type="NCBI Taxonomy" id="2801339"/>
    <lineage>
        <taxon>Bacteria</taxon>
        <taxon>Bacillati</taxon>
        <taxon>Bacillota</taxon>
        <taxon>Bacilli</taxon>
        <taxon>Bacillales</taxon>
        <taxon>Alicyclobacillaceae</taxon>
        <taxon>Tumebacillus</taxon>
    </lineage>
</organism>
<accession>A0ABS1J655</accession>
<evidence type="ECO:0000313" key="2">
    <source>
        <dbReference type="EMBL" id="MBL0385680.1"/>
    </source>
</evidence>
<evidence type="ECO:0008006" key="4">
    <source>
        <dbReference type="Google" id="ProtNLM"/>
    </source>
</evidence>
<feature type="compositionally biased region" description="Basic and acidic residues" evidence="1">
    <location>
        <begin position="8"/>
        <end position="19"/>
    </location>
</feature>
<evidence type="ECO:0000256" key="1">
    <source>
        <dbReference type="SAM" id="MobiDB-lite"/>
    </source>
</evidence>
<protein>
    <recommendedName>
        <fullName evidence="4">HYR domain-containing protein</fullName>
    </recommendedName>
</protein>
<dbReference type="Proteomes" id="UP000602284">
    <property type="component" value="Unassembled WGS sequence"/>
</dbReference>
<reference evidence="2 3" key="1">
    <citation type="submission" date="2021-01" db="EMBL/GenBank/DDBJ databases">
        <title>Tumebacillus sp. strain ITR2 16S ribosomal RNA gene Genome sequencing and assembly.</title>
        <authorList>
            <person name="Kang M."/>
        </authorList>
    </citation>
    <scope>NUCLEOTIDE SEQUENCE [LARGE SCALE GENOMIC DNA]</scope>
    <source>
        <strain evidence="2 3">ITR2</strain>
    </source>
</reference>
<dbReference type="NCBIfam" id="NF047446">
    <property type="entry name" value="barrel_OmpL47"/>
    <property type="match status" value="4"/>
</dbReference>
<dbReference type="RefSeq" id="WP_430727202.1">
    <property type="nucleotide sequence ID" value="NZ_JAEQNB010000001.1"/>
</dbReference>
<comment type="caution">
    <text evidence="2">The sequence shown here is derived from an EMBL/GenBank/DDBJ whole genome shotgun (WGS) entry which is preliminary data.</text>
</comment>
<gene>
    <name evidence="2" type="ORF">JJB07_03365</name>
</gene>
<dbReference type="Gene3D" id="2.60.40.10">
    <property type="entry name" value="Immunoglobulins"/>
    <property type="match status" value="1"/>
</dbReference>
<feature type="compositionally biased region" description="Low complexity" evidence="1">
    <location>
        <begin position="20"/>
        <end position="30"/>
    </location>
</feature>
<feature type="region of interest" description="Disordered" evidence="1">
    <location>
        <begin position="1"/>
        <end position="31"/>
    </location>
</feature>
<dbReference type="InterPro" id="IPR058094">
    <property type="entry name" value="Ig-like_OmpL47-like"/>
</dbReference>
<proteinExistence type="predicted"/>
<dbReference type="EMBL" id="JAEQNB010000001">
    <property type="protein sequence ID" value="MBL0385680.1"/>
    <property type="molecule type" value="Genomic_DNA"/>
</dbReference>